<reference evidence="4 5" key="1">
    <citation type="submission" date="2023-09" db="EMBL/GenBank/DDBJ databases">
        <title>Streptomyces sp. nov.: A antagonism against Alternaria gaisen Producing Streptochlin, Isolated from Tamarix root soil.</title>
        <authorList>
            <person name="Chen Y."/>
        </authorList>
    </citation>
    <scope>NUCLEOTIDE SEQUENCE [LARGE SCALE GENOMIC DNA]</scope>
    <source>
        <strain evidence="4 5">TRM76323</strain>
    </source>
</reference>
<organism evidence="4 5">
    <name type="scientific">Streptomyces tamarix</name>
    <dbReference type="NCBI Taxonomy" id="3078565"/>
    <lineage>
        <taxon>Bacteria</taxon>
        <taxon>Bacillati</taxon>
        <taxon>Actinomycetota</taxon>
        <taxon>Actinomycetes</taxon>
        <taxon>Kitasatosporales</taxon>
        <taxon>Streptomycetaceae</taxon>
        <taxon>Streptomyces</taxon>
    </lineage>
</organism>
<accession>A0ABU3QTE0</accession>
<comment type="caution">
    <text evidence="4">The sequence shown here is derived from an EMBL/GenBank/DDBJ whole genome shotgun (WGS) entry which is preliminary data.</text>
</comment>
<dbReference type="SMART" id="SM00102">
    <property type="entry name" value="ADF"/>
    <property type="match status" value="1"/>
</dbReference>
<keyword evidence="2" id="KW-0009">Actin-binding</keyword>
<gene>
    <name evidence="4" type="ORF">RND61_28645</name>
</gene>
<evidence type="ECO:0000256" key="2">
    <source>
        <dbReference type="ARBA" id="ARBA00023203"/>
    </source>
</evidence>
<sequence length="127" mass="14724">MDVDEQCMVKADEVKAGKHRYLILKLNDRSTEIVVEKVGDSGDYDAFVADLPASECRWGVYGFDFQGRRLCLITWSPEEAYFKERMVQATCRSDLRRALWSITDEVQAIDYDEVSYEVVSQKVRRGR</sequence>
<dbReference type="SUPFAM" id="SSF55753">
    <property type="entry name" value="Actin depolymerizing proteins"/>
    <property type="match status" value="1"/>
</dbReference>
<dbReference type="Proteomes" id="UP001250181">
    <property type="component" value="Unassembled WGS sequence"/>
</dbReference>
<dbReference type="Gene3D" id="3.40.20.10">
    <property type="entry name" value="Severin"/>
    <property type="match status" value="1"/>
</dbReference>
<protein>
    <submittedName>
        <fullName evidence="4">Actin depolymerization factor/cofilin-like domain-containing protein</fullName>
    </submittedName>
</protein>
<dbReference type="PANTHER" id="PTHR11913">
    <property type="entry name" value="COFILIN-RELATED"/>
    <property type="match status" value="1"/>
</dbReference>
<dbReference type="Pfam" id="PF00241">
    <property type="entry name" value="Cofilin_ADF"/>
    <property type="match status" value="1"/>
</dbReference>
<evidence type="ECO:0000256" key="1">
    <source>
        <dbReference type="ARBA" id="ARBA00006844"/>
    </source>
</evidence>
<dbReference type="InterPro" id="IPR002108">
    <property type="entry name" value="ADF-H"/>
</dbReference>
<name>A0ABU3QTE0_9ACTN</name>
<dbReference type="CDD" id="cd11286">
    <property type="entry name" value="ADF_cofilin_like"/>
    <property type="match status" value="1"/>
</dbReference>
<dbReference type="InterPro" id="IPR017904">
    <property type="entry name" value="ADF/Cofilin"/>
</dbReference>
<proteinExistence type="inferred from homology"/>
<feature type="domain" description="ADF-H" evidence="3">
    <location>
        <begin position="1"/>
        <end position="124"/>
    </location>
</feature>
<evidence type="ECO:0000313" key="5">
    <source>
        <dbReference type="Proteomes" id="UP001250181"/>
    </source>
</evidence>
<comment type="similarity">
    <text evidence="1">Belongs to the actin-binding proteins ADF family.</text>
</comment>
<evidence type="ECO:0000313" key="4">
    <source>
        <dbReference type="EMBL" id="MDT9686009.1"/>
    </source>
</evidence>
<evidence type="ECO:0000259" key="3">
    <source>
        <dbReference type="PROSITE" id="PS51263"/>
    </source>
</evidence>
<keyword evidence="5" id="KW-1185">Reference proteome</keyword>
<dbReference type="RefSeq" id="WP_315881044.1">
    <property type="nucleotide sequence ID" value="NZ_JAWCTQ010000053.1"/>
</dbReference>
<dbReference type="EMBL" id="JAWCTQ010000053">
    <property type="protein sequence ID" value="MDT9686009.1"/>
    <property type="molecule type" value="Genomic_DNA"/>
</dbReference>
<dbReference type="InterPro" id="IPR029006">
    <property type="entry name" value="ADF-H/Gelsolin-like_dom_sf"/>
</dbReference>
<dbReference type="PROSITE" id="PS51263">
    <property type="entry name" value="ADF_H"/>
    <property type="match status" value="1"/>
</dbReference>